<proteinExistence type="predicted"/>
<dbReference type="AlphaFoldDB" id="A0A238FPT4"/>
<dbReference type="EMBL" id="FMSP01000017">
    <property type="protein sequence ID" value="SCV73218.1"/>
    <property type="molecule type" value="Genomic_DNA"/>
</dbReference>
<evidence type="ECO:0000313" key="1">
    <source>
        <dbReference type="EMBL" id="SCV73218.1"/>
    </source>
</evidence>
<gene>
    <name evidence="1" type="ORF">BQ2448_7143</name>
</gene>
<evidence type="ECO:0000313" key="2">
    <source>
        <dbReference type="Proteomes" id="UP000198372"/>
    </source>
</evidence>
<name>A0A238FPT4_9BASI</name>
<dbReference type="OrthoDB" id="3341476at2759"/>
<dbReference type="Proteomes" id="UP000198372">
    <property type="component" value="Unassembled WGS sequence"/>
</dbReference>
<sequence>MEYVNYYHFDPVYQFWSTAARGASNFFLTTIRTQKDIDTDADKINTIGQLLLDPELKVWYSSDSASHTQKTYRTFQRDLTLRALPPDYMWQHY</sequence>
<protein>
    <submittedName>
        <fullName evidence="1">BQ2448_7143 protein</fullName>
    </submittedName>
</protein>
<reference evidence="2" key="1">
    <citation type="submission" date="2016-09" db="EMBL/GenBank/DDBJ databases">
        <authorList>
            <person name="Jeantristanb JTB J.-T."/>
            <person name="Ricardo R."/>
        </authorList>
    </citation>
    <scope>NUCLEOTIDE SEQUENCE [LARGE SCALE GENOMIC DNA]</scope>
</reference>
<keyword evidence="2" id="KW-1185">Reference proteome</keyword>
<organism evidence="1 2">
    <name type="scientific">Microbotryum intermedium</name>
    <dbReference type="NCBI Taxonomy" id="269621"/>
    <lineage>
        <taxon>Eukaryota</taxon>
        <taxon>Fungi</taxon>
        <taxon>Dikarya</taxon>
        <taxon>Basidiomycota</taxon>
        <taxon>Pucciniomycotina</taxon>
        <taxon>Microbotryomycetes</taxon>
        <taxon>Microbotryales</taxon>
        <taxon>Microbotryaceae</taxon>
        <taxon>Microbotryum</taxon>
    </lineage>
</organism>
<accession>A0A238FPT4</accession>